<evidence type="ECO:0000313" key="2">
    <source>
        <dbReference type="EMBL" id="KFH14696.1"/>
    </source>
</evidence>
<protein>
    <submittedName>
        <fullName evidence="2">Uncharacterized protein</fullName>
    </submittedName>
</protein>
<dbReference type="Proteomes" id="UP000028821">
    <property type="component" value="Unassembled WGS sequence"/>
</dbReference>
<proteinExistence type="predicted"/>
<evidence type="ECO:0000313" key="3">
    <source>
        <dbReference type="Proteomes" id="UP000028821"/>
    </source>
</evidence>
<sequence length="124" mass="14111">MWRIEKSFKKNETIGELKLATRTMVPTTLPSDSMRHSLKRLSREMREEKLGFLFTFVASVFYFQHKVKVNKPLIPGKGATSSSKPLRKRDEDAALVSLSLPSPLADPGLEQTQLWRGRRTAPGR</sequence>
<accession>A0A086QQ14</accession>
<reference evidence="2 3" key="1">
    <citation type="submission" date="2014-04" db="EMBL/GenBank/DDBJ databases">
        <authorList>
            <person name="Sibley D."/>
            <person name="Venepally P."/>
            <person name="Karamycheva S."/>
            <person name="Hadjithomas M."/>
            <person name="Khan A."/>
            <person name="Brunk B."/>
            <person name="Roos D."/>
            <person name="Caler E."/>
            <person name="Lorenzi H."/>
        </authorList>
    </citation>
    <scope>NUCLEOTIDE SEQUENCE [LARGE SCALE GENOMIC DNA]</scope>
    <source>
        <strain evidence="2 3">MAS</strain>
    </source>
</reference>
<organism evidence="2 3">
    <name type="scientific">Toxoplasma gondii MAS</name>
    <dbReference type="NCBI Taxonomy" id="943118"/>
    <lineage>
        <taxon>Eukaryota</taxon>
        <taxon>Sar</taxon>
        <taxon>Alveolata</taxon>
        <taxon>Apicomplexa</taxon>
        <taxon>Conoidasida</taxon>
        <taxon>Coccidia</taxon>
        <taxon>Eucoccidiorida</taxon>
        <taxon>Eimeriorina</taxon>
        <taxon>Sarcocystidae</taxon>
        <taxon>Toxoplasma</taxon>
    </lineage>
</organism>
<dbReference type="EMBL" id="AEXC02001114">
    <property type="protein sequence ID" value="KFH14696.1"/>
    <property type="molecule type" value="Genomic_DNA"/>
</dbReference>
<evidence type="ECO:0000256" key="1">
    <source>
        <dbReference type="SAM" id="MobiDB-lite"/>
    </source>
</evidence>
<name>A0A086QQ14_TOXGO</name>
<comment type="caution">
    <text evidence="2">The sequence shown here is derived from an EMBL/GenBank/DDBJ whole genome shotgun (WGS) entry which is preliminary data.</text>
</comment>
<dbReference type="VEuPathDB" id="ToxoDB:TGMAS_239083"/>
<gene>
    <name evidence="2" type="ORF">TGMAS_239083</name>
</gene>
<feature type="region of interest" description="Disordered" evidence="1">
    <location>
        <begin position="102"/>
        <end position="124"/>
    </location>
</feature>
<dbReference type="AlphaFoldDB" id="A0A086QQ14"/>